<sequence length="231" mass="24766">MKASDAFSAGHRPQSLQTALRPVDVARRAGCSVQQIRVLENAGVLPPAARTASGYRVLGPDHVEAAIAYRALAAAVGPVEAKPIMRAALGSPAATLVALVDSAHARLHAEREGLRSAKRAAAEIIREPVGDARPSDAMSVGELADALGVRPSTLRHWEAEGLLAPERTKGRRRAYAPADVRDARVVDQLRRAGYRIGALRDLMPRLRRRRGWDGVAGALHTLLERSSARAR</sequence>
<feature type="domain" description="HTH merR-type" evidence="5">
    <location>
        <begin position="25"/>
        <end position="57"/>
    </location>
</feature>
<dbReference type="PRINTS" id="PR00040">
    <property type="entry name" value="HTHMERR"/>
</dbReference>
<evidence type="ECO:0000256" key="1">
    <source>
        <dbReference type="ARBA" id="ARBA00022491"/>
    </source>
</evidence>
<dbReference type="Pfam" id="PF00376">
    <property type="entry name" value="MerR"/>
    <property type="match status" value="1"/>
</dbReference>
<dbReference type="SUPFAM" id="SSF46955">
    <property type="entry name" value="Putative DNA-binding domain"/>
    <property type="match status" value="2"/>
</dbReference>
<dbReference type="PANTHER" id="PTHR30204">
    <property type="entry name" value="REDOX-CYCLING DRUG-SENSING TRANSCRIPTIONAL ACTIVATOR SOXR"/>
    <property type="match status" value="1"/>
</dbReference>
<reference evidence="7" key="1">
    <citation type="journal article" date="2019" name="Int. J. Syst. Evol. Microbiol.">
        <title>The Global Catalogue of Microorganisms (GCM) 10K type strain sequencing project: providing services to taxonomists for standard genome sequencing and annotation.</title>
        <authorList>
            <consortium name="The Broad Institute Genomics Platform"/>
            <consortium name="The Broad Institute Genome Sequencing Center for Infectious Disease"/>
            <person name="Wu L."/>
            <person name="Ma J."/>
        </authorList>
    </citation>
    <scope>NUCLEOTIDE SEQUENCE [LARGE SCALE GENOMIC DNA]</scope>
    <source>
        <strain evidence="7">JCM 18123</strain>
    </source>
</reference>
<evidence type="ECO:0000256" key="4">
    <source>
        <dbReference type="ARBA" id="ARBA00023163"/>
    </source>
</evidence>
<dbReference type="Pfam" id="PF13411">
    <property type="entry name" value="MerR_1"/>
    <property type="match status" value="1"/>
</dbReference>
<evidence type="ECO:0000313" key="6">
    <source>
        <dbReference type="EMBL" id="GAA4932741.1"/>
    </source>
</evidence>
<dbReference type="SMART" id="SM00422">
    <property type="entry name" value="HTH_MERR"/>
    <property type="match status" value="2"/>
</dbReference>
<dbReference type="PANTHER" id="PTHR30204:SF69">
    <property type="entry name" value="MERR-FAMILY TRANSCRIPTIONAL REGULATOR"/>
    <property type="match status" value="1"/>
</dbReference>
<name>A0ABP9GFG5_9ACTN</name>
<keyword evidence="1" id="KW-0678">Repressor</keyword>
<dbReference type="PROSITE" id="PS50937">
    <property type="entry name" value="HTH_MERR_2"/>
    <property type="match status" value="2"/>
</dbReference>
<organism evidence="6 7">
    <name type="scientific">Streptomonospora halophila</name>
    <dbReference type="NCBI Taxonomy" id="427369"/>
    <lineage>
        <taxon>Bacteria</taxon>
        <taxon>Bacillati</taxon>
        <taxon>Actinomycetota</taxon>
        <taxon>Actinomycetes</taxon>
        <taxon>Streptosporangiales</taxon>
        <taxon>Nocardiopsidaceae</taxon>
        <taxon>Streptomonospora</taxon>
    </lineage>
</organism>
<evidence type="ECO:0000259" key="5">
    <source>
        <dbReference type="PROSITE" id="PS50937"/>
    </source>
</evidence>
<protein>
    <submittedName>
        <fullName evidence="6">MerR family transcriptional regulator</fullName>
    </submittedName>
</protein>
<dbReference type="InterPro" id="IPR000551">
    <property type="entry name" value="MerR-type_HTH_dom"/>
</dbReference>
<dbReference type="EMBL" id="BAABIK010000004">
    <property type="protein sequence ID" value="GAA4932741.1"/>
    <property type="molecule type" value="Genomic_DNA"/>
</dbReference>
<comment type="caution">
    <text evidence="6">The sequence shown here is derived from an EMBL/GenBank/DDBJ whole genome shotgun (WGS) entry which is preliminary data.</text>
</comment>
<proteinExistence type="predicted"/>
<keyword evidence="4" id="KW-0804">Transcription</keyword>
<keyword evidence="3" id="KW-0238">DNA-binding</keyword>
<dbReference type="Gene3D" id="1.10.1660.10">
    <property type="match status" value="2"/>
</dbReference>
<evidence type="ECO:0000256" key="3">
    <source>
        <dbReference type="ARBA" id="ARBA00023125"/>
    </source>
</evidence>
<dbReference type="InterPro" id="IPR047057">
    <property type="entry name" value="MerR_fam"/>
</dbReference>
<gene>
    <name evidence="6" type="ORF">GCM10023224_11250</name>
</gene>
<dbReference type="Proteomes" id="UP001499993">
    <property type="component" value="Unassembled WGS sequence"/>
</dbReference>
<accession>A0ABP9GFG5</accession>
<keyword evidence="7" id="KW-1185">Reference proteome</keyword>
<dbReference type="InterPro" id="IPR009061">
    <property type="entry name" value="DNA-bd_dom_put_sf"/>
</dbReference>
<feature type="domain" description="HTH merR-type" evidence="5">
    <location>
        <begin position="137"/>
        <end position="205"/>
    </location>
</feature>
<keyword evidence="2" id="KW-0805">Transcription regulation</keyword>
<evidence type="ECO:0000313" key="7">
    <source>
        <dbReference type="Proteomes" id="UP001499993"/>
    </source>
</evidence>
<evidence type="ECO:0000256" key="2">
    <source>
        <dbReference type="ARBA" id="ARBA00023015"/>
    </source>
</evidence>